<dbReference type="PANTHER" id="PTHR31118">
    <property type="entry name" value="CYCLASE-LIKE PROTEIN 2"/>
    <property type="match status" value="1"/>
</dbReference>
<dbReference type="AlphaFoldDB" id="A0A4P6KSZ7"/>
<protein>
    <recommendedName>
        <fullName evidence="3">Cyclase family protein</fullName>
    </recommendedName>
</protein>
<accession>A0A4P6KSZ7</accession>
<organism evidence="1 2">
    <name type="scientific">Pseudoduganella lutea</name>
    <dbReference type="NCBI Taxonomy" id="321985"/>
    <lineage>
        <taxon>Bacteria</taxon>
        <taxon>Pseudomonadati</taxon>
        <taxon>Pseudomonadota</taxon>
        <taxon>Betaproteobacteria</taxon>
        <taxon>Burkholderiales</taxon>
        <taxon>Oxalobacteraceae</taxon>
        <taxon>Telluria group</taxon>
        <taxon>Pseudoduganella</taxon>
    </lineage>
</organism>
<reference evidence="1 2" key="1">
    <citation type="submission" date="2019-02" db="EMBL/GenBank/DDBJ databases">
        <title>Draft Genome Sequences of Six Type Strains of the Genus Massilia.</title>
        <authorList>
            <person name="Miess H."/>
            <person name="Frediansyhah A."/>
            <person name="Gross H."/>
        </authorList>
    </citation>
    <scope>NUCLEOTIDE SEQUENCE [LARGE SCALE GENOMIC DNA]</scope>
    <source>
        <strain evidence="1 2">DSM 17473</strain>
    </source>
</reference>
<keyword evidence="2" id="KW-1185">Reference proteome</keyword>
<name>A0A4P6KSZ7_9BURK</name>
<dbReference type="KEGG" id="plue:EWM63_01480"/>
<evidence type="ECO:0008006" key="3">
    <source>
        <dbReference type="Google" id="ProtNLM"/>
    </source>
</evidence>
<dbReference type="PANTHER" id="PTHR31118:SF12">
    <property type="entry name" value="CYCLASE-LIKE PROTEIN 2"/>
    <property type="match status" value="1"/>
</dbReference>
<dbReference type="Proteomes" id="UP000290637">
    <property type="component" value="Chromosome"/>
</dbReference>
<dbReference type="InterPro" id="IPR037175">
    <property type="entry name" value="KFase_sf"/>
</dbReference>
<dbReference type="SUPFAM" id="SSF102198">
    <property type="entry name" value="Putative cyclase"/>
    <property type="match status" value="1"/>
</dbReference>
<dbReference type="Gene3D" id="3.50.30.50">
    <property type="entry name" value="Putative cyclase"/>
    <property type="match status" value="1"/>
</dbReference>
<dbReference type="OrthoDB" id="9796085at2"/>
<dbReference type="InterPro" id="IPR007325">
    <property type="entry name" value="KFase/CYL"/>
</dbReference>
<dbReference type="GO" id="GO:0019441">
    <property type="term" value="P:L-tryptophan catabolic process to kynurenine"/>
    <property type="evidence" value="ECO:0007669"/>
    <property type="project" value="InterPro"/>
</dbReference>
<proteinExistence type="predicted"/>
<dbReference type="GO" id="GO:0004061">
    <property type="term" value="F:arylformamidase activity"/>
    <property type="evidence" value="ECO:0007669"/>
    <property type="project" value="InterPro"/>
</dbReference>
<evidence type="ECO:0000313" key="2">
    <source>
        <dbReference type="Proteomes" id="UP000290637"/>
    </source>
</evidence>
<dbReference type="Pfam" id="PF04199">
    <property type="entry name" value="Cyclase"/>
    <property type="match status" value="1"/>
</dbReference>
<gene>
    <name evidence="1" type="ORF">EWM63_01480</name>
</gene>
<sequence length="267" mass="29069">MHHDACRQVIEKVVQSALDLLGVTGPHTWRGYQVGNAFDGTTALLTRRRRKPPGRVTMPAGPEEKPMNDWIDLTRKLDQDLWIYQEDGYADPPLAIERWAERATEGFEVWRLALGTQTGTHIDAPCHFADGGATLDALPAGACVGTYRLVTAEDLADPDVRFDWTGESHVLLDARTPHPAATAAIDAMLALPPLMIVMVGNLNVAHADPLWFHRRVAGAGKFLAEDLLEAVLDDIGDLAPAGDIIALPLRLMGVSGSPARVLIRAKR</sequence>
<dbReference type="EMBL" id="CP035913">
    <property type="protein sequence ID" value="QBE61826.1"/>
    <property type="molecule type" value="Genomic_DNA"/>
</dbReference>
<evidence type="ECO:0000313" key="1">
    <source>
        <dbReference type="EMBL" id="QBE61826.1"/>
    </source>
</evidence>